<evidence type="ECO:0000259" key="1">
    <source>
        <dbReference type="Pfam" id="PF05161"/>
    </source>
</evidence>
<reference evidence="2 3" key="1">
    <citation type="submission" date="2018-04" db="EMBL/GenBank/DDBJ databases">
        <authorList>
            <person name="Zhang X."/>
            <person name="Yuan J."/>
            <person name="Li F."/>
            <person name="Xiang J."/>
        </authorList>
    </citation>
    <scope>NUCLEOTIDE SEQUENCE [LARGE SCALE GENOMIC DNA]</scope>
    <source>
        <tissue evidence="2">Muscle</tissue>
    </source>
</reference>
<dbReference type="AlphaFoldDB" id="A0A423TK88"/>
<gene>
    <name evidence="2" type="ORF">C7M84_004509</name>
</gene>
<reference evidence="2 3" key="2">
    <citation type="submission" date="2019-01" db="EMBL/GenBank/DDBJ databases">
        <title>The decoding of complex shrimp genome reveals the adaptation for benthos swimmer, frequently molting mechanism and breeding impact on genome.</title>
        <authorList>
            <person name="Sun Y."/>
            <person name="Gao Y."/>
            <person name="Yu Y."/>
        </authorList>
    </citation>
    <scope>NUCLEOTIDE SEQUENCE [LARGE SCALE GENOMIC DNA]</scope>
    <source>
        <tissue evidence="2">Muscle</tissue>
    </source>
</reference>
<evidence type="ECO:0000313" key="3">
    <source>
        <dbReference type="Proteomes" id="UP000283509"/>
    </source>
</evidence>
<dbReference type="SUPFAM" id="SSF82544">
    <property type="entry name" value="GckA/TtuD-like"/>
    <property type="match status" value="1"/>
</dbReference>
<feature type="domain" description="MOFRL" evidence="1">
    <location>
        <begin position="12"/>
        <end position="94"/>
    </location>
</feature>
<dbReference type="Gene3D" id="3.40.1480.10">
    <property type="entry name" value="MOFRL domain"/>
    <property type="match status" value="1"/>
</dbReference>
<dbReference type="EMBL" id="QCYY01001598">
    <property type="protein sequence ID" value="ROT76871.1"/>
    <property type="molecule type" value="Genomic_DNA"/>
</dbReference>
<evidence type="ECO:0000313" key="2">
    <source>
        <dbReference type="EMBL" id="ROT76871.1"/>
    </source>
</evidence>
<dbReference type="PANTHER" id="PTHR12227:SF0">
    <property type="entry name" value="GLYCERATE KINASE"/>
    <property type="match status" value="1"/>
</dbReference>
<sequence>MSFEEKLQGSTSTGEVVFLSGGTDGIDGPTDAAGAITYWSSFNSEVKSQLKEAKEQGLNPDDFLRNNDSYAYFSQLSSGQYLLQPGHTGTNVMDLQILLINPFN</sequence>
<protein>
    <recommendedName>
        <fullName evidence="1">MOFRL domain-containing protein</fullName>
    </recommendedName>
</protein>
<dbReference type="PANTHER" id="PTHR12227">
    <property type="entry name" value="GLYCERATE KINASE"/>
    <property type="match status" value="1"/>
</dbReference>
<dbReference type="InterPro" id="IPR039760">
    <property type="entry name" value="MOFRL_protein"/>
</dbReference>
<comment type="caution">
    <text evidence="2">The sequence shown here is derived from an EMBL/GenBank/DDBJ whole genome shotgun (WGS) entry which is preliminary data.</text>
</comment>
<keyword evidence="3" id="KW-1185">Reference proteome</keyword>
<dbReference type="STRING" id="6689.A0A423TK88"/>
<dbReference type="GO" id="GO:0005737">
    <property type="term" value="C:cytoplasm"/>
    <property type="evidence" value="ECO:0007669"/>
    <property type="project" value="TreeGrafter"/>
</dbReference>
<accession>A0A423TK88</accession>
<dbReference type="InterPro" id="IPR037035">
    <property type="entry name" value="GK-like_C_sf"/>
</dbReference>
<dbReference type="InterPro" id="IPR007835">
    <property type="entry name" value="MOFRL"/>
</dbReference>
<dbReference type="OrthoDB" id="44918at2759"/>
<proteinExistence type="predicted"/>
<dbReference type="GO" id="GO:0008887">
    <property type="term" value="F:glycerate kinase activity"/>
    <property type="evidence" value="ECO:0007669"/>
    <property type="project" value="InterPro"/>
</dbReference>
<dbReference type="Proteomes" id="UP000283509">
    <property type="component" value="Unassembled WGS sequence"/>
</dbReference>
<dbReference type="Pfam" id="PF05161">
    <property type="entry name" value="MOFRL"/>
    <property type="match status" value="1"/>
</dbReference>
<name>A0A423TK88_PENVA</name>
<organism evidence="2 3">
    <name type="scientific">Penaeus vannamei</name>
    <name type="common">Whiteleg shrimp</name>
    <name type="synonym">Litopenaeus vannamei</name>
    <dbReference type="NCBI Taxonomy" id="6689"/>
    <lineage>
        <taxon>Eukaryota</taxon>
        <taxon>Metazoa</taxon>
        <taxon>Ecdysozoa</taxon>
        <taxon>Arthropoda</taxon>
        <taxon>Crustacea</taxon>
        <taxon>Multicrustacea</taxon>
        <taxon>Malacostraca</taxon>
        <taxon>Eumalacostraca</taxon>
        <taxon>Eucarida</taxon>
        <taxon>Decapoda</taxon>
        <taxon>Dendrobranchiata</taxon>
        <taxon>Penaeoidea</taxon>
        <taxon>Penaeidae</taxon>
        <taxon>Penaeus</taxon>
    </lineage>
</organism>